<dbReference type="AlphaFoldDB" id="A0A0J1FLL9"/>
<dbReference type="InterPro" id="IPR011701">
    <property type="entry name" value="MFS"/>
</dbReference>
<feature type="transmembrane region" description="Helical" evidence="7">
    <location>
        <begin position="129"/>
        <end position="155"/>
    </location>
</feature>
<feature type="transmembrane region" description="Helical" evidence="7">
    <location>
        <begin position="293"/>
        <end position="315"/>
    </location>
</feature>
<comment type="caution">
    <text evidence="9">The sequence shown here is derived from an EMBL/GenBank/DDBJ whole genome shotgun (WGS) entry which is preliminary data.</text>
</comment>
<feature type="transmembrane region" description="Helical" evidence="7">
    <location>
        <begin position="38"/>
        <end position="59"/>
    </location>
</feature>
<feature type="domain" description="Major facilitator superfamily (MFS) profile" evidence="8">
    <location>
        <begin position="5"/>
        <end position="383"/>
    </location>
</feature>
<dbReference type="Pfam" id="PF07690">
    <property type="entry name" value="MFS_1"/>
    <property type="match status" value="1"/>
</dbReference>
<dbReference type="Gene3D" id="1.20.1250.20">
    <property type="entry name" value="MFS general substrate transporter like domains"/>
    <property type="match status" value="1"/>
</dbReference>
<dbReference type="EMBL" id="LDZY01000014">
    <property type="protein sequence ID" value="KLU64424.1"/>
    <property type="molecule type" value="Genomic_DNA"/>
</dbReference>
<keyword evidence="2" id="KW-0813">Transport</keyword>
<keyword evidence="4 7" id="KW-0812">Transmembrane</keyword>
<keyword evidence="10" id="KW-1185">Reference proteome</keyword>
<dbReference type="PANTHER" id="PTHR43124:SF3">
    <property type="entry name" value="CHLORAMPHENICOL EFFLUX PUMP RV0191"/>
    <property type="match status" value="1"/>
</dbReference>
<feature type="transmembrane region" description="Helical" evidence="7">
    <location>
        <begin position="238"/>
        <end position="258"/>
    </location>
</feature>
<dbReference type="Proteomes" id="UP000036356">
    <property type="component" value="Unassembled WGS sequence"/>
</dbReference>
<evidence type="ECO:0000256" key="7">
    <source>
        <dbReference type="SAM" id="Phobius"/>
    </source>
</evidence>
<organism evidence="9 10">
    <name type="scientific">Desulfosporosinus acididurans</name>
    <dbReference type="NCBI Taxonomy" id="476652"/>
    <lineage>
        <taxon>Bacteria</taxon>
        <taxon>Bacillati</taxon>
        <taxon>Bacillota</taxon>
        <taxon>Clostridia</taxon>
        <taxon>Eubacteriales</taxon>
        <taxon>Desulfitobacteriaceae</taxon>
        <taxon>Desulfosporosinus</taxon>
    </lineage>
</organism>
<dbReference type="InterPro" id="IPR020846">
    <property type="entry name" value="MFS_dom"/>
</dbReference>
<comment type="subcellular location">
    <subcellularLocation>
        <location evidence="1">Cell membrane</location>
        <topology evidence="1">Multi-pass membrane protein</topology>
    </subcellularLocation>
</comment>
<dbReference type="PATRIC" id="fig|476652.3.peg.3825"/>
<feature type="transmembrane region" description="Helical" evidence="7">
    <location>
        <begin position="327"/>
        <end position="352"/>
    </location>
</feature>
<evidence type="ECO:0000256" key="4">
    <source>
        <dbReference type="ARBA" id="ARBA00022692"/>
    </source>
</evidence>
<feature type="transmembrane region" description="Helical" evidence="7">
    <location>
        <begin position="71"/>
        <end position="90"/>
    </location>
</feature>
<feature type="transmembrane region" description="Helical" evidence="7">
    <location>
        <begin position="358"/>
        <end position="379"/>
    </location>
</feature>
<dbReference type="InterPro" id="IPR036259">
    <property type="entry name" value="MFS_trans_sf"/>
</dbReference>
<sequence>MKKNLIALLGLAGFIVMADNWVVSPLLPAISQNLNIDIAKAGLLISAYMIPFGIFQVIFGPLADRYGKKQVITFSMIAFTIATGLCAFGSSLTSLALFRALTGLFAASVMPISLALIGDVFPLQERQGAIGSFMGISFLGQGLSMAIGGTIAFFLNWRGVFAAYSVFSLIPTILLLKNYKSLPSDKNPNSKLLAPYKRLLATSESLLTYFIVLLEGIFIVGSFSYIGSYIAQTYHFNFFYIGLIMTGFGIMSVIGGRLSGKLSQKLGARTVLTFGLLFAALADFILYSLGTNLILLILGVALLGLGFIFTHSTLLTRATEFAQKARGAAMSLVAFCFMGGGGVGTAIGSRLIATFGLLQLFIIYGVALVITLCLSFVFIRGHVVGITGSQAKV</sequence>
<dbReference type="PANTHER" id="PTHR43124">
    <property type="entry name" value="PURINE EFFLUX PUMP PBUE"/>
    <property type="match status" value="1"/>
</dbReference>
<keyword evidence="3" id="KW-1003">Cell membrane</keyword>
<dbReference type="STRING" id="476652.DEAC_c36260"/>
<proteinExistence type="predicted"/>
<feature type="transmembrane region" description="Helical" evidence="7">
    <location>
        <begin position="96"/>
        <end position="117"/>
    </location>
</feature>
<evidence type="ECO:0000259" key="8">
    <source>
        <dbReference type="PROSITE" id="PS50850"/>
    </source>
</evidence>
<dbReference type="PROSITE" id="PS50850">
    <property type="entry name" value="MFS"/>
    <property type="match status" value="1"/>
</dbReference>
<dbReference type="InterPro" id="IPR050189">
    <property type="entry name" value="MFS_Efflux_Transporters"/>
</dbReference>
<gene>
    <name evidence="9" type="primary">ynfM_3</name>
    <name evidence="9" type="ORF">DEAC_c36260</name>
</gene>
<accession>A0A0J1FLL9</accession>
<feature type="transmembrane region" description="Helical" evidence="7">
    <location>
        <begin position="270"/>
        <end position="287"/>
    </location>
</feature>
<name>A0A0J1FLL9_9FIRM</name>
<evidence type="ECO:0000256" key="3">
    <source>
        <dbReference type="ARBA" id="ARBA00022475"/>
    </source>
</evidence>
<evidence type="ECO:0000313" key="10">
    <source>
        <dbReference type="Proteomes" id="UP000036356"/>
    </source>
</evidence>
<evidence type="ECO:0000256" key="6">
    <source>
        <dbReference type="ARBA" id="ARBA00023136"/>
    </source>
</evidence>
<reference evidence="9 10" key="1">
    <citation type="submission" date="2015-06" db="EMBL/GenBank/DDBJ databases">
        <title>Draft genome of the moderately acidophilic sulfate reducer Candidatus Desulfosporosinus acididurans strain M1.</title>
        <authorList>
            <person name="Poehlein A."/>
            <person name="Petzsch P."/>
            <person name="Johnson B.D."/>
            <person name="Schloemann M."/>
            <person name="Daniel R."/>
            <person name="Muehling M."/>
        </authorList>
    </citation>
    <scope>NUCLEOTIDE SEQUENCE [LARGE SCALE GENOMIC DNA]</scope>
    <source>
        <strain evidence="9 10">M1</strain>
    </source>
</reference>
<dbReference type="SUPFAM" id="SSF103473">
    <property type="entry name" value="MFS general substrate transporter"/>
    <property type="match status" value="1"/>
</dbReference>
<evidence type="ECO:0000313" key="9">
    <source>
        <dbReference type="EMBL" id="KLU64424.1"/>
    </source>
</evidence>
<evidence type="ECO:0000256" key="1">
    <source>
        <dbReference type="ARBA" id="ARBA00004651"/>
    </source>
</evidence>
<feature type="transmembrane region" description="Helical" evidence="7">
    <location>
        <begin position="161"/>
        <end position="179"/>
    </location>
</feature>
<evidence type="ECO:0000256" key="5">
    <source>
        <dbReference type="ARBA" id="ARBA00022989"/>
    </source>
</evidence>
<evidence type="ECO:0000256" key="2">
    <source>
        <dbReference type="ARBA" id="ARBA00022448"/>
    </source>
</evidence>
<keyword evidence="6 7" id="KW-0472">Membrane</keyword>
<dbReference type="CDD" id="cd17324">
    <property type="entry name" value="MFS_NepI_like"/>
    <property type="match status" value="1"/>
</dbReference>
<dbReference type="GO" id="GO:0022857">
    <property type="term" value="F:transmembrane transporter activity"/>
    <property type="evidence" value="ECO:0007669"/>
    <property type="project" value="InterPro"/>
</dbReference>
<protein>
    <submittedName>
        <fullName evidence="9">Inner membrane transport protein YnfM</fullName>
    </submittedName>
</protein>
<dbReference type="GO" id="GO:0005886">
    <property type="term" value="C:plasma membrane"/>
    <property type="evidence" value="ECO:0007669"/>
    <property type="project" value="UniProtKB-SubCell"/>
</dbReference>
<feature type="transmembrane region" description="Helical" evidence="7">
    <location>
        <begin position="206"/>
        <end position="226"/>
    </location>
</feature>
<keyword evidence="5 7" id="KW-1133">Transmembrane helix</keyword>